<protein>
    <submittedName>
        <fullName evidence="2">GNAT family N-acetyltransferase</fullName>
    </submittedName>
</protein>
<dbReference type="PROSITE" id="PS51186">
    <property type="entry name" value="GNAT"/>
    <property type="match status" value="1"/>
</dbReference>
<accession>A0A2J9PNG9</accession>
<keyword evidence="2" id="KW-0808">Transferase</keyword>
<dbReference type="CDD" id="cd04301">
    <property type="entry name" value="NAT_SF"/>
    <property type="match status" value="1"/>
</dbReference>
<dbReference type="InterPro" id="IPR016181">
    <property type="entry name" value="Acyl_CoA_acyltransferase"/>
</dbReference>
<evidence type="ECO:0000313" key="2">
    <source>
        <dbReference type="EMBL" id="PNL91904.1"/>
    </source>
</evidence>
<evidence type="ECO:0000259" key="1">
    <source>
        <dbReference type="PROSITE" id="PS51186"/>
    </source>
</evidence>
<dbReference type="Gene3D" id="3.40.630.30">
    <property type="match status" value="1"/>
</dbReference>
<proteinExistence type="predicted"/>
<evidence type="ECO:0000313" key="3">
    <source>
        <dbReference type="Proteomes" id="UP000192813"/>
    </source>
</evidence>
<dbReference type="Pfam" id="PF00583">
    <property type="entry name" value="Acetyltransf_1"/>
    <property type="match status" value="1"/>
</dbReference>
<reference evidence="3" key="1">
    <citation type="submission" date="2017-12" db="EMBL/GenBank/DDBJ databases">
        <title>FDA dAtabase for Regulatory Grade micrObial Sequences (FDA-ARGOS): Supporting development and validation of Infectious Disease Dx tests.</title>
        <authorList>
            <person name="Hoffmann M."/>
            <person name="Allard M."/>
            <person name="Evans P."/>
            <person name="Brown E."/>
            <person name="Tallon L."/>
            <person name="Sadzewicz L."/>
            <person name="Sengamalay N."/>
            <person name="Ott S."/>
            <person name="Godinez A."/>
            <person name="Nagaraj S."/>
            <person name="Vavikolanu K."/>
            <person name="Aluvathingal J."/>
            <person name="Nadendla S."/>
            <person name="Sichtig H."/>
        </authorList>
    </citation>
    <scope>NUCLEOTIDE SEQUENCE [LARGE SCALE GENOMIC DNA]</scope>
    <source>
        <strain evidence="3">FDAARGOS_249</strain>
    </source>
</reference>
<dbReference type="Proteomes" id="UP000192813">
    <property type="component" value="Unassembled WGS sequence"/>
</dbReference>
<gene>
    <name evidence="2" type="ORF">A6J77_006570</name>
</gene>
<dbReference type="GO" id="GO:0016747">
    <property type="term" value="F:acyltransferase activity, transferring groups other than amino-acyl groups"/>
    <property type="evidence" value="ECO:0007669"/>
    <property type="project" value="InterPro"/>
</dbReference>
<feature type="domain" description="N-acetyltransferase" evidence="1">
    <location>
        <begin position="5"/>
        <end position="205"/>
    </location>
</feature>
<comment type="caution">
    <text evidence="2">The sequence shown here is derived from an EMBL/GenBank/DDBJ whole genome shotgun (WGS) entry which is preliminary data.</text>
</comment>
<dbReference type="SUPFAM" id="SSF55729">
    <property type="entry name" value="Acyl-CoA N-acyltransferases (Nat)"/>
    <property type="match status" value="1"/>
</dbReference>
<dbReference type="AlphaFoldDB" id="A0A2J9PNG9"/>
<name>A0A2J9PNG9_9LACT</name>
<sequence length="219" mass="24712">MTQEVTLRSAQAADYPALHALNRGAWFQSDYEEYPEATDAYVDLNLNNSLSDASMVTVAEVDGQIAGVILVSADSEPKYGRMLMQSTIESAATIHAQGPEVADYFYNRMKIESEYDAKLLENAKKDVAYDGRIVLFIMDPNFQGLGIGSKLFQAAKDYFEAKNVANYYLFTDSSCNYPFYDYKGMRRAGSLRFDQSGLFEQFDGSESTEPFEFFIYDNQ</sequence>
<dbReference type="RefSeq" id="WP_083069269.1">
    <property type="nucleotide sequence ID" value="NZ_JALXKY010000001.1"/>
</dbReference>
<organism evidence="2 3">
    <name type="scientific">Aerococcus viridans</name>
    <dbReference type="NCBI Taxonomy" id="1377"/>
    <lineage>
        <taxon>Bacteria</taxon>
        <taxon>Bacillati</taxon>
        <taxon>Bacillota</taxon>
        <taxon>Bacilli</taxon>
        <taxon>Lactobacillales</taxon>
        <taxon>Aerococcaceae</taxon>
        <taxon>Aerococcus</taxon>
    </lineage>
</organism>
<dbReference type="InterPro" id="IPR000182">
    <property type="entry name" value="GNAT_dom"/>
</dbReference>
<dbReference type="EMBL" id="NBTM02000001">
    <property type="protein sequence ID" value="PNL91904.1"/>
    <property type="molecule type" value="Genomic_DNA"/>
</dbReference>